<name>A0A315ZDU8_SEDFL</name>
<dbReference type="Pfam" id="PF00583">
    <property type="entry name" value="Acetyltransf_1"/>
    <property type="match status" value="1"/>
</dbReference>
<dbReference type="AlphaFoldDB" id="A0A315ZDU8"/>
<keyword evidence="1 3" id="KW-0808">Transferase</keyword>
<comment type="caution">
    <text evidence="3">The sequence shown here is derived from an EMBL/GenBank/DDBJ whole genome shotgun (WGS) entry which is preliminary data.</text>
</comment>
<proteinExistence type="predicted"/>
<dbReference type="EMBL" id="QGDO01000001">
    <property type="protein sequence ID" value="PWJ43745.1"/>
    <property type="molecule type" value="Genomic_DNA"/>
</dbReference>
<organism evidence="3 4">
    <name type="scientific">Sediminitomix flava</name>
    <dbReference type="NCBI Taxonomy" id="379075"/>
    <lineage>
        <taxon>Bacteria</taxon>
        <taxon>Pseudomonadati</taxon>
        <taxon>Bacteroidota</taxon>
        <taxon>Cytophagia</taxon>
        <taxon>Cytophagales</taxon>
        <taxon>Flammeovirgaceae</taxon>
        <taxon>Sediminitomix</taxon>
    </lineage>
</organism>
<evidence type="ECO:0000313" key="4">
    <source>
        <dbReference type="Proteomes" id="UP000245535"/>
    </source>
</evidence>
<dbReference type="OrthoDB" id="5419426at2"/>
<dbReference type="PANTHER" id="PTHR13947:SF37">
    <property type="entry name" value="LD18367P"/>
    <property type="match status" value="1"/>
</dbReference>
<evidence type="ECO:0000256" key="1">
    <source>
        <dbReference type="ARBA" id="ARBA00022679"/>
    </source>
</evidence>
<dbReference type="SUPFAM" id="SSF55729">
    <property type="entry name" value="Acyl-CoA N-acyltransferases (Nat)"/>
    <property type="match status" value="1"/>
</dbReference>
<dbReference type="InterPro" id="IPR000182">
    <property type="entry name" value="GNAT_dom"/>
</dbReference>
<dbReference type="Gene3D" id="3.40.630.30">
    <property type="match status" value="1"/>
</dbReference>
<evidence type="ECO:0000259" key="2">
    <source>
        <dbReference type="PROSITE" id="PS51186"/>
    </source>
</evidence>
<dbReference type="InterPro" id="IPR016181">
    <property type="entry name" value="Acyl_CoA_acyltransferase"/>
</dbReference>
<dbReference type="RefSeq" id="WP_109615283.1">
    <property type="nucleotide sequence ID" value="NZ_QGDO01000001.1"/>
</dbReference>
<protein>
    <submittedName>
        <fullName evidence="3">Acetyltransferase (GNAT) family protein</fullName>
    </submittedName>
</protein>
<dbReference type="InterPro" id="IPR050769">
    <property type="entry name" value="NAT_camello-type"/>
</dbReference>
<keyword evidence="4" id="KW-1185">Reference proteome</keyword>
<sequence length="174" mass="19486">MTTQTHIIRNAKEEEFATIGKLMVNVYSNLEGFPKADEQPQYYEMLTNIGEITKKPFTELIVAVSKKGKVDGAVVYFSDMTSYGSGGSATQERNASGFRLLAVSENVRGLGLGKKLSLACIEKAKNIGHQKVVIHSTEYMKKAWRMYENLGFGRAEDLDFKQESLPVFGFRLFL</sequence>
<accession>A0A315ZDU8</accession>
<dbReference type="PROSITE" id="PS51186">
    <property type="entry name" value="GNAT"/>
    <property type="match status" value="1"/>
</dbReference>
<dbReference type="GO" id="GO:0008080">
    <property type="term" value="F:N-acetyltransferase activity"/>
    <property type="evidence" value="ECO:0007669"/>
    <property type="project" value="InterPro"/>
</dbReference>
<dbReference type="PANTHER" id="PTHR13947">
    <property type="entry name" value="GNAT FAMILY N-ACETYLTRANSFERASE"/>
    <property type="match status" value="1"/>
</dbReference>
<reference evidence="3 4" key="1">
    <citation type="submission" date="2018-03" db="EMBL/GenBank/DDBJ databases">
        <title>Genomic Encyclopedia of Archaeal and Bacterial Type Strains, Phase II (KMG-II): from individual species to whole genera.</title>
        <authorList>
            <person name="Goeker M."/>
        </authorList>
    </citation>
    <scope>NUCLEOTIDE SEQUENCE [LARGE SCALE GENOMIC DNA]</scope>
    <source>
        <strain evidence="3 4">DSM 28229</strain>
    </source>
</reference>
<dbReference type="CDD" id="cd04301">
    <property type="entry name" value="NAT_SF"/>
    <property type="match status" value="1"/>
</dbReference>
<feature type="domain" description="N-acetyltransferase" evidence="2">
    <location>
        <begin position="6"/>
        <end position="174"/>
    </location>
</feature>
<dbReference type="Proteomes" id="UP000245535">
    <property type="component" value="Unassembled WGS sequence"/>
</dbReference>
<evidence type="ECO:0000313" key="3">
    <source>
        <dbReference type="EMBL" id="PWJ43745.1"/>
    </source>
</evidence>
<gene>
    <name evidence="3" type="ORF">BC781_10191</name>
</gene>